<gene>
    <name evidence="2" type="ORF">FYJ35_13530</name>
</gene>
<proteinExistence type="predicted"/>
<evidence type="ECO:0000313" key="2">
    <source>
        <dbReference type="EMBL" id="MSS16034.1"/>
    </source>
</evidence>
<reference evidence="2 3" key="1">
    <citation type="submission" date="2019-08" db="EMBL/GenBank/DDBJ databases">
        <title>In-depth cultivation of the pig gut microbiome towards novel bacterial diversity and tailored functional studies.</title>
        <authorList>
            <person name="Wylensek D."/>
            <person name="Hitch T.C.A."/>
            <person name="Clavel T."/>
        </authorList>
    </citation>
    <scope>NUCLEOTIDE SEQUENCE [LARGE SCALE GENOMIC DNA]</scope>
    <source>
        <strain evidence="2 3">Oil+RF-744-WCA-WT-11</strain>
    </source>
</reference>
<feature type="region of interest" description="Disordered" evidence="1">
    <location>
        <begin position="79"/>
        <end position="105"/>
    </location>
</feature>
<evidence type="ECO:0000313" key="3">
    <source>
        <dbReference type="Proteomes" id="UP000481852"/>
    </source>
</evidence>
<comment type="caution">
    <text evidence="2">The sequence shown here is derived from an EMBL/GenBank/DDBJ whole genome shotgun (WGS) entry which is preliminary data.</text>
</comment>
<sequence length="105" mass="11963">MYQECTFPGYEKATGLLLALAYEIKQAEQRNRELYVNWNGIPKDAIASLDTPYEQIIKPENVHGPENVIKDIEDTMMMDSDTDSGDFYEISEDKQARKPNNSAIS</sequence>
<accession>A0A6L5XBB1</accession>
<organism evidence="2 3">
    <name type="scientific">Porcincola intestinalis</name>
    <dbReference type="NCBI Taxonomy" id="2606632"/>
    <lineage>
        <taxon>Bacteria</taxon>
        <taxon>Bacillati</taxon>
        <taxon>Bacillota</taxon>
        <taxon>Clostridia</taxon>
        <taxon>Lachnospirales</taxon>
        <taxon>Lachnospiraceae</taxon>
        <taxon>Porcincola</taxon>
    </lineage>
</organism>
<dbReference type="EMBL" id="VULZ01000020">
    <property type="protein sequence ID" value="MSS16034.1"/>
    <property type="molecule type" value="Genomic_DNA"/>
</dbReference>
<evidence type="ECO:0000256" key="1">
    <source>
        <dbReference type="SAM" id="MobiDB-lite"/>
    </source>
</evidence>
<name>A0A6L5XBB1_9FIRM</name>
<dbReference type="Proteomes" id="UP000481852">
    <property type="component" value="Unassembled WGS sequence"/>
</dbReference>
<keyword evidence="3" id="KW-1185">Reference proteome</keyword>
<dbReference type="AlphaFoldDB" id="A0A6L5XBB1"/>
<dbReference type="RefSeq" id="WP_154527461.1">
    <property type="nucleotide sequence ID" value="NZ_VULZ01000020.1"/>
</dbReference>
<feature type="compositionally biased region" description="Acidic residues" evidence="1">
    <location>
        <begin position="79"/>
        <end position="90"/>
    </location>
</feature>
<protein>
    <submittedName>
        <fullName evidence="2">Uncharacterized protein</fullName>
    </submittedName>
</protein>